<proteinExistence type="predicted"/>
<dbReference type="AlphaFoldDB" id="A0AAV6VY83"/>
<dbReference type="EMBL" id="JAFNEN010000008">
    <property type="protein sequence ID" value="KAG8201148.1"/>
    <property type="molecule type" value="Genomic_DNA"/>
</dbReference>
<gene>
    <name evidence="2" type="ORF">JTE90_028810</name>
</gene>
<dbReference type="Proteomes" id="UP000827092">
    <property type="component" value="Unassembled WGS sequence"/>
</dbReference>
<evidence type="ECO:0000313" key="3">
    <source>
        <dbReference type="Proteomes" id="UP000827092"/>
    </source>
</evidence>
<organism evidence="2 3">
    <name type="scientific">Oedothorax gibbosus</name>
    <dbReference type="NCBI Taxonomy" id="931172"/>
    <lineage>
        <taxon>Eukaryota</taxon>
        <taxon>Metazoa</taxon>
        <taxon>Ecdysozoa</taxon>
        <taxon>Arthropoda</taxon>
        <taxon>Chelicerata</taxon>
        <taxon>Arachnida</taxon>
        <taxon>Araneae</taxon>
        <taxon>Araneomorphae</taxon>
        <taxon>Entelegynae</taxon>
        <taxon>Araneoidea</taxon>
        <taxon>Linyphiidae</taxon>
        <taxon>Erigoninae</taxon>
        <taxon>Oedothorax</taxon>
    </lineage>
</organism>
<keyword evidence="3" id="KW-1185">Reference proteome</keyword>
<feature type="compositionally biased region" description="Basic and acidic residues" evidence="1">
    <location>
        <begin position="9"/>
        <end position="18"/>
    </location>
</feature>
<feature type="compositionally biased region" description="Polar residues" evidence="1">
    <location>
        <begin position="75"/>
        <end position="101"/>
    </location>
</feature>
<comment type="caution">
    <text evidence="2">The sequence shown here is derived from an EMBL/GenBank/DDBJ whole genome shotgun (WGS) entry which is preliminary data.</text>
</comment>
<feature type="region of interest" description="Disordered" evidence="1">
    <location>
        <begin position="1"/>
        <end position="107"/>
    </location>
</feature>
<sequence length="718" mass="80010">MNSEANNFHGEDSKREQEANGNQPSILEDKHKSSKNMSGPTDDKNGNSKGHSNHNPMKTEFCGTHTKKSLKKSESTNNKSKYDQGKSNMTQKSYQKSNNDASRNKDGENMQFKEDLKDGYGTTLQPLTGCTDKVYNEKKEINSMKKSTVDSILKSASVKNNSICKNTVDILETPVKCLDLQKDFESSRMSLSKENTQQVDKAIKILDSSAEQTSPNNCKPLKEMEKSNIKTTSKDNTIPGEKCATTDEKLEAKGKVSANENVEKNESIAVHNNVLENDAILRKYNIEQNGIETDKIKTVQGNIVKELVDVQPFSWDSKGIDTHKIENEHLKDDENIAFVEQNFIKASGIVEQHSFKNITNIQENVSQNRPITQNSLAIARMVSNPVPKILNTASEASASECSPNSKENNKEVKTDKQHNLGALNILSPVPLNSNSVSKNTVSSKKETPSNKFAESVASVQSYSLDEEPLKEKKLIKPDGPFIPPRLEYNIKYDEVQQSPPVSQSMKSNQSLYKISFNESITSSEANSRSSLSPLDPESQVPSSIVNDEIIVHEADTDSDAGSEDVEIIAHRYECETSLNRNKNLYVNKLSLAVELLRTQESLPYDAHFKRVVDDIDPSDENAIGEDNFGFEDDSKLINTKRGQEKIITNGPTKSNKLPGASSSVGNKNELTDSCEEAEEKRDNTEEVKAVNRRFKIQFRHYFTPKGSLINPCLCCVMM</sequence>
<reference evidence="2 3" key="1">
    <citation type="journal article" date="2022" name="Nat. Ecol. Evol.">
        <title>A masculinizing supergene underlies an exaggerated male reproductive morph in a spider.</title>
        <authorList>
            <person name="Hendrickx F."/>
            <person name="De Corte Z."/>
            <person name="Sonet G."/>
            <person name="Van Belleghem S.M."/>
            <person name="Kostlbacher S."/>
            <person name="Vangestel C."/>
        </authorList>
    </citation>
    <scope>NUCLEOTIDE SEQUENCE [LARGE SCALE GENOMIC DNA]</scope>
    <source>
        <strain evidence="2">W744_W776</strain>
    </source>
</reference>
<feature type="region of interest" description="Disordered" evidence="1">
    <location>
        <begin position="394"/>
        <end position="414"/>
    </location>
</feature>
<feature type="region of interest" description="Disordered" evidence="1">
    <location>
        <begin position="646"/>
        <end position="682"/>
    </location>
</feature>
<evidence type="ECO:0000256" key="1">
    <source>
        <dbReference type="SAM" id="MobiDB-lite"/>
    </source>
</evidence>
<feature type="compositionally biased region" description="Polar residues" evidence="1">
    <location>
        <begin position="47"/>
        <end position="56"/>
    </location>
</feature>
<name>A0AAV6VY83_9ARAC</name>
<feature type="compositionally biased region" description="Polar residues" evidence="1">
    <location>
        <begin position="649"/>
        <end position="668"/>
    </location>
</feature>
<accession>A0AAV6VY83</accession>
<protein>
    <submittedName>
        <fullName evidence="2">Uncharacterized protein</fullName>
    </submittedName>
</protein>
<evidence type="ECO:0000313" key="2">
    <source>
        <dbReference type="EMBL" id="KAG8201148.1"/>
    </source>
</evidence>
<feature type="compositionally biased region" description="Polar residues" evidence="1">
    <location>
        <begin position="394"/>
        <end position="406"/>
    </location>
</feature>